<dbReference type="Proteomes" id="UP000276133">
    <property type="component" value="Unassembled WGS sequence"/>
</dbReference>
<sequence length="59" mass="7291">IVKNIMKYIYFYKDLDEISLLECKIIEILLLLFLFPKYLLNFFLRIFNRLFNLITVKNI</sequence>
<dbReference type="AlphaFoldDB" id="A0A3M7SXA6"/>
<reference evidence="2 3" key="1">
    <citation type="journal article" date="2018" name="Sci. Rep.">
        <title>Genomic signatures of local adaptation to the degree of environmental predictability in rotifers.</title>
        <authorList>
            <person name="Franch-Gras L."/>
            <person name="Hahn C."/>
            <person name="Garcia-Roger E.M."/>
            <person name="Carmona M.J."/>
            <person name="Serra M."/>
            <person name="Gomez A."/>
        </authorList>
    </citation>
    <scope>NUCLEOTIDE SEQUENCE [LARGE SCALE GENOMIC DNA]</scope>
    <source>
        <strain evidence="2">HYR1</strain>
    </source>
</reference>
<organism evidence="2 3">
    <name type="scientific">Brachionus plicatilis</name>
    <name type="common">Marine rotifer</name>
    <name type="synonym">Brachionus muelleri</name>
    <dbReference type="NCBI Taxonomy" id="10195"/>
    <lineage>
        <taxon>Eukaryota</taxon>
        <taxon>Metazoa</taxon>
        <taxon>Spiralia</taxon>
        <taxon>Gnathifera</taxon>
        <taxon>Rotifera</taxon>
        <taxon>Eurotatoria</taxon>
        <taxon>Monogononta</taxon>
        <taxon>Pseudotrocha</taxon>
        <taxon>Ploima</taxon>
        <taxon>Brachionidae</taxon>
        <taxon>Brachionus</taxon>
    </lineage>
</organism>
<protein>
    <submittedName>
        <fullName evidence="2">Uncharacterized protein</fullName>
    </submittedName>
</protein>
<feature type="non-terminal residue" evidence="2">
    <location>
        <position position="1"/>
    </location>
</feature>
<evidence type="ECO:0000313" key="2">
    <source>
        <dbReference type="EMBL" id="RNA40376.1"/>
    </source>
</evidence>
<keyword evidence="1" id="KW-1133">Transmembrane helix</keyword>
<evidence type="ECO:0000313" key="3">
    <source>
        <dbReference type="Proteomes" id="UP000276133"/>
    </source>
</evidence>
<dbReference type="EMBL" id="REGN01000650">
    <property type="protein sequence ID" value="RNA40376.1"/>
    <property type="molecule type" value="Genomic_DNA"/>
</dbReference>
<gene>
    <name evidence="2" type="ORF">BpHYR1_022030</name>
</gene>
<evidence type="ECO:0000256" key="1">
    <source>
        <dbReference type="SAM" id="Phobius"/>
    </source>
</evidence>
<keyword evidence="1" id="KW-0812">Transmembrane</keyword>
<keyword evidence="1" id="KW-0472">Membrane</keyword>
<comment type="caution">
    <text evidence="2">The sequence shown here is derived from an EMBL/GenBank/DDBJ whole genome shotgun (WGS) entry which is preliminary data.</text>
</comment>
<accession>A0A3M7SXA6</accession>
<name>A0A3M7SXA6_BRAPC</name>
<proteinExistence type="predicted"/>
<feature type="transmembrane region" description="Helical" evidence="1">
    <location>
        <begin position="25"/>
        <end position="44"/>
    </location>
</feature>
<keyword evidence="3" id="KW-1185">Reference proteome</keyword>